<reference evidence="1 2" key="1">
    <citation type="journal article" date="2019" name="Int. J. Syst. Evol. Microbiol.">
        <title>The Global Catalogue of Microorganisms (GCM) 10K type strain sequencing project: providing services to taxonomists for standard genome sequencing and annotation.</title>
        <authorList>
            <consortium name="The Broad Institute Genomics Platform"/>
            <consortium name="The Broad Institute Genome Sequencing Center for Infectious Disease"/>
            <person name="Wu L."/>
            <person name="Ma J."/>
        </authorList>
    </citation>
    <scope>NUCLEOTIDE SEQUENCE [LARGE SCALE GENOMIC DNA]</scope>
    <source>
        <strain evidence="1 2">JCM 15395</strain>
    </source>
</reference>
<keyword evidence="2" id="KW-1185">Reference proteome</keyword>
<gene>
    <name evidence="1" type="ORF">GCM10009001_26670</name>
</gene>
<dbReference type="PROSITE" id="PS00019">
    <property type="entry name" value="ACTININ_1"/>
    <property type="match status" value="1"/>
</dbReference>
<evidence type="ECO:0000313" key="1">
    <source>
        <dbReference type="EMBL" id="GAA0607985.1"/>
    </source>
</evidence>
<name>A0ABN1GBC8_9BACI</name>
<accession>A0ABN1GBC8</accession>
<evidence type="ECO:0000313" key="2">
    <source>
        <dbReference type="Proteomes" id="UP001500866"/>
    </source>
</evidence>
<dbReference type="Proteomes" id="UP001500866">
    <property type="component" value="Unassembled WGS sequence"/>
</dbReference>
<proteinExistence type="predicted"/>
<dbReference type="EMBL" id="BAAADS010000018">
    <property type="protein sequence ID" value="GAA0607985.1"/>
    <property type="molecule type" value="Genomic_DNA"/>
</dbReference>
<dbReference type="InterPro" id="IPR001589">
    <property type="entry name" value="Actinin_actin-bd_CS"/>
</dbReference>
<organism evidence="1 2">
    <name type="scientific">Virgibacillus siamensis</name>
    <dbReference type="NCBI Taxonomy" id="480071"/>
    <lineage>
        <taxon>Bacteria</taxon>
        <taxon>Bacillati</taxon>
        <taxon>Bacillota</taxon>
        <taxon>Bacilli</taxon>
        <taxon>Bacillales</taxon>
        <taxon>Bacillaceae</taxon>
        <taxon>Virgibacillus</taxon>
    </lineage>
</organism>
<protein>
    <submittedName>
        <fullName evidence="1">Uncharacterized protein</fullName>
    </submittedName>
</protein>
<sequence>MPKVADVKPMDIKFNSRKEEEAFIKWANDKSTANHPDMVEMRKKIMEVRAIKKRMNEK</sequence>
<comment type="caution">
    <text evidence="1">The sequence shown here is derived from an EMBL/GenBank/DDBJ whole genome shotgun (WGS) entry which is preliminary data.</text>
</comment>
<dbReference type="RefSeq" id="WP_343814022.1">
    <property type="nucleotide sequence ID" value="NZ_BAAADS010000018.1"/>
</dbReference>